<keyword evidence="2" id="KW-1185">Reference proteome</keyword>
<dbReference type="EMBL" id="AP025739">
    <property type="protein sequence ID" value="BDI28133.1"/>
    <property type="molecule type" value="Genomic_DNA"/>
</dbReference>
<dbReference type="Proteomes" id="UP000287394">
    <property type="component" value="Chromosome"/>
</dbReference>
<reference evidence="1 2" key="1">
    <citation type="journal article" date="2019" name="Int. J. Syst. Evol. Microbiol.">
        <title>Capsulimonas corticalis gen. nov., sp. nov., an aerobic capsulated bacterium, of a novel bacterial order, Capsulimonadales ord. nov., of the class Armatimonadia of the phylum Armatimonadetes.</title>
        <authorList>
            <person name="Li J."/>
            <person name="Kudo C."/>
            <person name="Tonouchi A."/>
        </authorList>
    </citation>
    <scope>NUCLEOTIDE SEQUENCE [LARGE SCALE GENOMIC DNA]</scope>
    <source>
        <strain evidence="1 2">AX-7</strain>
    </source>
</reference>
<name>A0A402CRQ4_9BACT</name>
<accession>A0A402CRQ4</accession>
<proteinExistence type="predicted"/>
<sequence length="57" mass="6152">MEADRKPGVSVGLASLLLLLWLVFLAFAGIIGYGFISTTQHPLAEQPQAAADRPRED</sequence>
<dbReference type="AlphaFoldDB" id="A0A402CRQ4"/>
<dbReference type="KEGG" id="ccot:CCAX7_001840"/>
<evidence type="ECO:0000313" key="2">
    <source>
        <dbReference type="Proteomes" id="UP000287394"/>
    </source>
</evidence>
<evidence type="ECO:0000313" key="1">
    <source>
        <dbReference type="EMBL" id="BDI28133.1"/>
    </source>
</evidence>
<organism evidence="1 2">
    <name type="scientific">Capsulimonas corticalis</name>
    <dbReference type="NCBI Taxonomy" id="2219043"/>
    <lineage>
        <taxon>Bacteria</taxon>
        <taxon>Bacillati</taxon>
        <taxon>Armatimonadota</taxon>
        <taxon>Armatimonadia</taxon>
        <taxon>Capsulimonadales</taxon>
        <taxon>Capsulimonadaceae</taxon>
        <taxon>Capsulimonas</taxon>
    </lineage>
</organism>
<protein>
    <submittedName>
        <fullName evidence="1">Uncharacterized protein</fullName>
    </submittedName>
</protein>
<gene>
    <name evidence="1" type="ORF">CCAX7_001840</name>
</gene>